<protein>
    <submittedName>
        <fullName evidence="2">Uncharacterized protein</fullName>
    </submittedName>
</protein>
<comment type="caution">
    <text evidence="2">The sequence shown here is derived from an EMBL/GenBank/DDBJ whole genome shotgun (WGS) entry which is preliminary data.</text>
</comment>
<dbReference type="EMBL" id="VDEP01000305">
    <property type="protein sequence ID" value="KAA1109390.1"/>
    <property type="molecule type" value="Genomic_DNA"/>
</dbReference>
<accession>A0A5B0Q834</accession>
<dbReference type="Proteomes" id="UP000325313">
    <property type="component" value="Unassembled WGS sequence"/>
</dbReference>
<keyword evidence="3" id="KW-1185">Reference proteome</keyword>
<sequence>METRRDETRIDRSVSRKANQPFPTICLQNPKRHGTYHSLTNDRSLILSCWFLPRSFGLRFRVIKSQIW</sequence>
<reference evidence="3 4" key="1">
    <citation type="submission" date="2019-05" db="EMBL/GenBank/DDBJ databases">
        <title>Emergence of the Ug99 lineage of the wheat stem rust pathogen through somatic hybridization.</title>
        <authorList>
            <person name="Li F."/>
            <person name="Upadhyaya N.M."/>
            <person name="Sperschneider J."/>
            <person name="Matny O."/>
            <person name="Nguyen-Phuc H."/>
            <person name="Mago R."/>
            <person name="Raley C."/>
            <person name="Miller M.E."/>
            <person name="Silverstein K.A.T."/>
            <person name="Henningsen E."/>
            <person name="Hirsch C.D."/>
            <person name="Visser B."/>
            <person name="Pretorius Z.A."/>
            <person name="Steffenson B.J."/>
            <person name="Schwessinger B."/>
            <person name="Dodds P.N."/>
            <person name="Figueroa M."/>
        </authorList>
    </citation>
    <scope>NUCLEOTIDE SEQUENCE [LARGE SCALE GENOMIC DNA]</scope>
    <source>
        <strain evidence="1">21-0</strain>
        <strain evidence="2 4">Ug99</strain>
    </source>
</reference>
<dbReference type="EMBL" id="VSWC01000040">
    <property type="protein sequence ID" value="KAA1106335.1"/>
    <property type="molecule type" value="Genomic_DNA"/>
</dbReference>
<proteinExistence type="predicted"/>
<name>A0A5B0Q834_PUCGR</name>
<evidence type="ECO:0000313" key="1">
    <source>
        <dbReference type="EMBL" id="KAA1106335.1"/>
    </source>
</evidence>
<evidence type="ECO:0000313" key="2">
    <source>
        <dbReference type="EMBL" id="KAA1109390.1"/>
    </source>
</evidence>
<evidence type="ECO:0000313" key="3">
    <source>
        <dbReference type="Proteomes" id="UP000324748"/>
    </source>
</evidence>
<dbReference type="AlphaFoldDB" id="A0A5B0Q834"/>
<evidence type="ECO:0000313" key="4">
    <source>
        <dbReference type="Proteomes" id="UP000325313"/>
    </source>
</evidence>
<organism evidence="2 4">
    <name type="scientific">Puccinia graminis f. sp. tritici</name>
    <dbReference type="NCBI Taxonomy" id="56615"/>
    <lineage>
        <taxon>Eukaryota</taxon>
        <taxon>Fungi</taxon>
        <taxon>Dikarya</taxon>
        <taxon>Basidiomycota</taxon>
        <taxon>Pucciniomycotina</taxon>
        <taxon>Pucciniomycetes</taxon>
        <taxon>Pucciniales</taxon>
        <taxon>Pucciniaceae</taxon>
        <taxon>Puccinia</taxon>
    </lineage>
</organism>
<gene>
    <name evidence="1" type="ORF">PGT21_033474</name>
    <name evidence="2" type="ORF">PGTUg99_031836</name>
</gene>
<dbReference type="Proteomes" id="UP000324748">
    <property type="component" value="Unassembled WGS sequence"/>
</dbReference>